<dbReference type="SMART" id="SM01026">
    <property type="entry name" value="Beach"/>
    <property type="match status" value="1"/>
</dbReference>
<evidence type="ECO:0000313" key="7">
    <source>
        <dbReference type="EMBL" id="OQR79535.1"/>
    </source>
</evidence>
<dbReference type="PROSITE" id="PS51783">
    <property type="entry name" value="PH_BEACH"/>
    <property type="match status" value="1"/>
</dbReference>
<dbReference type="InterPro" id="IPR036372">
    <property type="entry name" value="BEACH_dom_sf"/>
</dbReference>
<dbReference type="Gene3D" id="2.130.10.10">
    <property type="entry name" value="YVTN repeat-like/Quinoprotein amine dehydrogenase"/>
    <property type="match status" value="1"/>
</dbReference>
<evidence type="ECO:0000259" key="6">
    <source>
        <dbReference type="PROSITE" id="PS51783"/>
    </source>
</evidence>
<keyword evidence="1 3" id="KW-0853">WD repeat</keyword>
<evidence type="ECO:0008006" key="9">
    <source>
        <dbReference type="Google" id="ProtNLM"/>
    </source>
</evidence>
<dbReference type="InterPro" id="IPR015943">
    <property type="entry name" value="WD40/YVTN_repeat-like_dom_sf"/>
</dbReference>
<keyword evidence="2" id="KW-0677">Repeat</keyword>
<name>A0A1V9Y1C8_9ACAR</name>
<dbReference type="FunCoup" id="A0A1V9Y1C8">
    <property type="interactions" value="680"/>
</dbReference>
<dbReference type="SUPFAM" id="SSF81837">
    <property type="entry name" value="BEACH domain"/>
    <property type="match status" value="1"/>
</dbReference>
<sequence length="1789" mass="198813">MLFKGLEKSDHAMALYHLGPSFQNLVECPLGVDERISEFQGFLRPLQRHLALAYQPTEPLRFVAYPRQSKLSMQAFFPSARRVQQLPAEHDVFCFSTEPCVSLDAPRNLHAALASLGGYRVLLFLFAWVVERTDRPELHSAALGVVLRAAEARPELRADFQREGLGLTLLVLEHQKCQLSLSLLKICLSQCCDVSGTRLQRAELLSELLLPLWPRWGEVERTQLAAFLSRSTCLRNPHHIANVNQLVKVNALDKLLNVLKEGHSSELCSLSPETADYLAELVASILAVTGYQHALLSSLIDFVVLLHDATRTYVVQTRNQRVAWAVAKTAFPLSAGETDSLSVASSEDIATVRVSDSSADDVDSKASSDNNGNPHLHVEENGNLTGESDVDGSFSSPKQTGKRPSDPSLCAFICGVYKVFCAVLQQQGGTAATLRPELLVVLANEPQQDLRVAVVNCLTKYLQVDREMQKISFASSKITGSASNCIFGFQLLANQLSQFECSEELLIAVLELASGRRITRLAQVNDSQQLPVTSSFAVWPEAAVVLLACINRCSSADLAARYVATLAQVVSTCPSIAQGLADSNVVEQVCDLLPFLTGPLSQSLHGLLRVIVALQTAQPLENRTTAASTQLAVHFYVRLYAHYVKIDPASGSARYIPRLYAGILHGFSDALKHGILTQITVPVFDDETDILSEVHNYSDELKENDATDQNSRVNISLPIRFAVRQASSSGNDAGRLSGALGSLTGRRVRCSLQVLERQLLLLVELLQFSRPSAFLCAEGFACLSNVLYVLAMAGLQIDHPNLSKTAIYQLSNLILAVLRPTLDVACRLRSADLVSRVPRLRTLLSLFAANKLQLLAGFLVELFEGCEDDNRAKVLLDMVTESLSLDNGAFCCEMKRQTWLAQFEEDRASFLDTQAGATLGASQLAASRVNLEQQHVTDAAMRVTRSVVDYQNYVRKAFLRAFKGHKCIEYELRLKWKAIAQRLTHERAVWHMPEFVPASWELDPTEGPCRMRKRLRRAHLVLEPRFWMDDGAAQAKYSPPLAFLYRQHAARQEKRFHSLEQIRSVHPCSMITASVETCGEVLVGLESVRFVPEDEQIGAQSWTFSTIIELMPRRYEHVDVAVEMFLSSGLTCLLVFENQSHRQDFYDKLTPNCDKLQKPESLASATARWQKRLITNFEYLTFLNKMAGRSFNNLMQYPVFPFVLSQYDGDELDLSDSKNFRILEKPIAVQDKSREPHYIGMYRQSQENITNLSVVSGPFHYGSHYSNSGIVLHFLVRMPPFTQAFLSYQDDNFDIPDRTFHSMETTWRLASRDSPTDVKELIPEFFYFPEFLRNIFKFDFGSRQSGERVNDVKLPPWCENDARLFNLISMAALESETVTERLNLWIDLVFGYKQQGRAAVDALNVFHPATYAHAPPTDRMDPLSLKAYRAMIKTYGQMPIQLFTQPHPNVHLNTIALAPPRNIVQQRVLPTVIGVRWGALIGSPDEMSSPECIWSKAFGPPGFGRLRPLDIHRVVGVPGQAALFGGHDGPAALLSWRHCDAVLRLKTRKDQVPQPLLDTAHDPVSFVCCALNRPELFIGHRSGRISVFRLCASPSVSAVHLDDLIGHKEDVLHVDTCPEFFIIASSSADGSCVIWDLNSLKYVRTVLQIGEPLTLAKVSPTLGDIAIVQDVTNAGSKLHLYSVNGVFVAQLESFVKVTSLAYSSAPEGASVNLLLAGHSDGSLRLFSSWNLAPVRELNPRMRSPVVDAVFSICNQFIFATDASGQVCAWAGAAYKSGTVAPPKFLQEKL</sequence>
<proteinExistence type="predicted"/>
<dbReference type="SMART" id="SM00320">
    <property type="entry name" value="WD40"/>
    <property type="match status" value="3"/>
</dbReference>
<keyword evidence="8" id="KW-1185">Reference proteome</keyword>
<evidence type="ECO:0000256" key="1">
    <source>
        <dbReference type="ARBA" id="ARBA00022574"/>
    </source>
</evidence>
<dbReference type="Gene3D" id="2.30.29.30">
    <property type="entry name" value="Pleckstrin-homology domain (PH domain)/Phosphotyrosine-binding domain (PTB)"/>
    <property type="match status" value="1"/>
</dbReference>
<dbReference type="PANTHER" id="PTHR13743:SF86">
    <property type="entry name" value="LYSOSOMAL-TRAFFICKING REGULATOR"/>
    <property type="match status" value="1"/>
</dbReference>
<evidence type="ECO:0000256" key="2">
    <source>
        <dbReference type="ARBA" id="ARBA00022737"/>
    </source>
</evidence>
<evidence type="ECO:0000256" key="4">
    <source>
        <dbReference type="SAM" id="MobiDB-lite"/>
    </source>
</evidence>
<gene>
    <name evidence="7" type="ORF">BIW11_00136</name>
</gene>
<dbReference type="PROSITE" id="PS50294">
    <property type="entry name" value="WD_REPEATS_REGION"/>
    <property type="match status" value="1"/>
</dbReference>
<accession>A0A1V9Y1C8</accession>
<evidence type="ECO:0000256" key="3">
    <source>
        <dbReference type="PROSITE-ProRule" id="PRU00221"/>
    </source>
</evidence>
<dbReference type="OrthoDB" id="26681at2759"/>
<dbReference type="Proteomes" id="UP000192247">
    <property type="component" value="Unassembled WGS sequence"/>
</dbReference>
<dbReference type="Gene3D" id="1.10.1540.10">
    <property type="entry name" value="BEACH domain"/>
    <property type="match status" value="1"/>
</dbReference>
<protein>
    <recommendedName>
        <fullName evidence="9">Lysosomal-trafficking regulator-like</fullName>
    </recommendedName>
</protein>
<dbReference type="Pfam" id="PF02138">
    <property type="entry name" value="Beach"/>
    <property type="match status" value="1"/>
</dbReference>
<dbReference type="InterPro" id="IPR011993">
    <property type="entry name" value="PH-like_dom_sf"/>
</dbReference>
<dbReference type="SUPFAM" id="SSF50729">
    <property type="entry name" value="PH domain-like"/>
    <property type="match status" value="1"/>
</dbReference>
<dbReference type="PROSITE" id="PS00678">
    <property type="entry name" value="WD_REPEATS_1"/>
    <property type="match status" value="1"/>
</dbReference>
<reference evidence="7 8" key="1">
    <citation type="journal article" date="2017" name="Gigascience">
        <title>Draft genome of the honey bee ectoparasitic mite, Tropilaelaps mercedesae, is shaped by the parasitic life history.</title>
        <authorList>
            <person name="Dong X."/>
            <person name="Armstrong S.D."/>
            <person name="Xia D."/>
            <person name="Makepeace B.L."/>
            <person name="Darby A.C."/>
            <person name="Kadowaki T."/>
        </authorList>
    </citation>
    <scope>NUCLEOTIDE SEQUENCE [LARGE SCALE GENOMIC DNA]</scope>
    <source>
        <strain evidence="7">Wuxi-XJTLU</strain>
    </source>
</reference>
<dbReference type="InParanoid" id="A0A1V9Y1C8"/>
<dbReference type="InterPro" id="IPR023362">
    <property type="entry name" value="PH-BEACH_dom"/>
</dbReference>
<comment type="caution">
    <text evidence="7">The sequence shown here is derived from an EMBL/GenBank/DDBJ whole genome shotgun (WGS) entry which is preliminary data.</text>
</comment>
<dbReference type="CDD" id="cd06071">
    <property type="entry name" value="Beach"/>
    <property type="match status" value="1"/>
</dbReference>
<feature type="domain" description="BEACH" evidence="5">
    <location>
        <begin position="1154"/>
        <end position="1450"/>
    </location>
</feature>
<dbReference type="InterPro" id="IPR036322">
    <property type="entry name" value="WD40_repeat_dom_sf"/>
</dbReference>
<organism evidence="7 8">
    <name type="scientific">Tropilaelaps mercedesae</name>
    <dbReference type="NCBI Taxonomy" id="418985"/>
    <lineage>
        <taxon>Eukaryota</taxon>
        <taxon>Metazoa</taxon>
        <taxon>Ecdysozoa</taxon>
        <taxon>Arthropoda</taxon>
        <taxon>Chelicerata</taxon>
        <taxon>Arachnida</taxon>
        <taxon>Acari</taxon>
        <taxon>Parasitiformes</taxon>
        <taxon>Mesostigmata</taxon>
        <taxon>Gamasina</taxon>
        <taxon>Dermanyssoidea</taxon>
        <taxon>Laelapidae</taxon>
        <taxon>Tropilaelaps</taxon>
    </lineage>
</organism>
<dbReference type="PROSITE" id="PS50082">
    <property type="entry name" value="WD_REPEATS_2"/>
    <property type="match status" value="1"/>
</dbReference>
<feature type="domain" description="BEACH-type PH" evidence="6">
    <location>
        <begin position="1057"/>
        <end position="1150"/>
    </location>
</feature>
<evidence type="ECO:0000259" key="5">
    <source>
        <dbReference type="PROSITE" id="PS50197"/>
    </source>
</evidence>
<dbReference type="Pfam" id="PF14844">
    <property type="entry name" value="PH_BEACH"/>
    <property type="match status" value="1"/>
</dbReference>
<dbReference type="InterPro" id="IPR000409">
    <property type="entry name" value="BEACH_dom"/>
</dbReference>
<dbReference type="InterPro" id="IPR050865">
    <property type="entry name" value="BEACH_Domain"/>
</dbReference>
<dbReference type="SUPFAM" id="SSF50978">
    <property type="entry name" value="WD40 repeat-like"/>
    <property type="match status" value="1"/>
</dbReference>
<dbReference type="PROSITE" id="PS50197">
    <property type="entry name" value="BEACH"/>
    <property type="match status" value="1"/>
</dbReference>
<dbReference type="EMBL" id="MNPL01000986">
    <property type="protein sequence ID" value="OQR79535.1"/>
    <property type="molecule type" value="Genomic_DNA"/>
</dbReference>
<feature type="repeat" description="WD" evidence="3">
    <location>
        <begin position="1604"/>
        <end position="1645"/>
    </location>
</feature>
<dbReference type="STRING" id="418985.A0A1V9Y1C8"/>
<feature type="region of interest" description="Disordered" evidence="4">
    <location>
        <begin position="354"/>
        <end position="405"/>
    </location>
</feature>
<dbReference type="PANTHER" id="PTHR13743">
    <property type="entry name" value="BEIGE/BEACH-RELATED"/>
    <property type="match status" value="1"/>
</dbReference>
<evidence type="ECO:0000313" key="8">
    <source>
        <dbReference type="Proteomes" id="UP000192247"/>
    </source>
</evidence>
<dbReference type="InterPro" id="IPR019775">
    <property type="entry name" value="WD40_repeat_CS"/>
</dbReference>
<dbReference type="InterPro" id="IPR001680">
    <property type="entry name" value="WD40_rpt"/>
</dbReference>